<dbReference type="Gene3D" id="2.60.120.260">
    <property type="entry name" value="Galactose-binding domain-like"/>
    <property type="match status" value="2"/>
</dbReference>
<evidence type="ECO:0000313" key="2">
    <source>
        <dbReference type="Proteomes" id="UP000663935"/>
    </source>
</evidence>
<proteinExistence type="predicted"/>
<keyword evidence="2" id="KW-1185">Reference proteome</keyword>
<evidence type="ECO:0000313" key="1">
    <source>
        <dbReference type="EMBL" id="QTD38544.1"/>
    </source>
</evidence>
<dbReference type="PANTHER" id="PTHR35532">
    <property type="entry name" value="SIMILAR TO POLYHYDROXYALKANOATE DEPOLYMERASE"/>
    <property type="match status" value="1"/>
</dbReference>
<sequence>MSAINPCIFTIIVALLLSLSSCSEPSKEIGQALKLAGENKAELQKVIDHYQAPKDSLKLKAALFLIGNMDSHYYKTIAPREKWERVLRASDSLIKNKIPDYKKKIKDMFYSQGNLIASPRLDVQTIKAKDLITNIELAFKVWPQPWNDFLDFDGFCNFILPYRSKNEPFTKNFRTQSHNELFELISNTNSKDILTTIDRLSPLENGGRLIKLFPTDLAISDIEKGKMADCIDATNYVIAKGRAVGIPMAMDFTFWANGRSSHYWNAFLYSKDSLQRADSMFFWGSPGTYKTRNKVAKIYRFMYSKQDQNIKNKEINTFLNSPYIQDVTSQYIKTTNIKLTLNKNEGKKYTKAYLCIFNDRKWTPIAVTKINNENKVSFPDVGRENIFVIAAYRNHRIIPLHDILSLDKTGNIQTYIIDNNKTESVILKRKANKSKSLDWVTSSMLHSSFEVSNHSNFKEYQTIYKPQPGDDLNNGRPIKVTLNLDHSFRYFRFKTEIKDWLTLAEMAVYSKGKKIEGKVIYSKHFKAENIKPMLKIFDEDLLTFYTAPNAKHSYWVGLDFGKRKELNELFYAPRSDVNYVKPNDVYELFYWNDAWVSLGSKVAKEYFIKYDNVPKGAILWLRNLSEGIEEDLFVYKNNKQSFWYSKN</sequence>
<dbReference type="PANTHER" id="PTHR35532:SF5">
    <property type="entry name" value="CARBOHYDRATE-BINDING DOMAIN-CONTAINING PROTEIN"/>
    <property type="match status" value="1"/>
</dbReference>
<accession>A0ABX7SWA8</accession>
<evidence type="ECO:0008006" key="3">
    <source>
        <dbReference type="Google" id="ProtNLM"/>
    </source>
</evidence>
<gene>
    <name evidence="1" type="ORF">JL193_04450</name>
</gene>
<protein>
    <recommendedName>
        <fullName evidence="3">Discoidin domain-containing protein</fullName>
    </recommendedName>
</protein>
<organism evidence="1 2">
    <name type="scientific">Polaribacter batillariae</name>
    <dbReference type="NCBI Taxonomy" id="2808900"/>
    <lineage>
        <taxon>Bacteria</taxon>
        <taxon>Pseudomonadati</taxon>
        <taxon>Bacteroidota</taxon>
        <taxon>Flavobacteriia</taxon>
        <taxon>Flavobacteriales</taxon>
        <taxon>Flavobacteriaceae</taxon>
    </lineage>
</organism>
<dbReference type="EMBL" id="CP071795">
    <property type="protein sequence ID" value="QTD38544.1"/>
    <property type="molecule type" value="Genomic_DNA"/>
</dbReference>
<dbReference type="RefSeq" id="WP_207972673.1">
    <property type="nucleotide sequence ID" value="NZ_CP071795.1"/>
</dbReference>
<dbReference type="Proteomes" id="UP000663935">
    <property type="component" value="Chromosome"/>
</dbReference>
<reference evidence="1 2" key="1">
    <citation type="submission" date="2021-03" db="EMBL/GenBank/DDBJ databases">
        <title>Complete genome of Polaribacter_sp.G4M1.</title>
        <authorList>
            <person name="Jeong S.W."/>
            <person name="Bae J.W."/>
        </authorList>
    </citation>
    <scope>NUCLEOTIDE SEQUENCE [LARGE SCALE GENOMIC DNA]</scope>
    <source>
        <strain evidence="1 2">G4M1</strain>
    </source>
</reference>
<name>A0ABX7SWA8_9FLAO</name>